<dbReference type="EMBL" id="HBUE01343320">
    <property type="protein sequence ID" value="CAG6599529.1"/>
    <property type="molecule type" value="Transcribed_RNA"/>
</dbReference>
<protein>
    <submittedName>
        <fullName evidence="1">(northern house mosquito) hypothetical protein</fullName>
    </submittedName>
</protein>
<reference evidence="1" key="1">
    <citation type="submission" date="2021-05" db="EMBL/GenBank/DDBJ databases">
        <authorList>
            <person name="Alioto T."/>
            <person name="Alioto T."/>
            <person name="Gomez Garrido J."/>
        </authorList>
    </citation>
    <scope>NUCLEOTIDE SEQUENCE</scope>
</reference>
<evidence type="ECO:0000313" key="1">
    <source>
        <dbReference type="EMBL" id="CAG6547337.1"/>
    </source>
</evidence>
<dbReference type="EMBL" id="HBUE01236411">
    <property type="protein sequence ID" value="CAG6547337.1"/>
    <property type="molecule type" value="Transcribed_RNA"/>
</dbReference>
<accession>A0A8D8I830</accession>
<organism evidence="1">
    <name type="scientific">Culex pipiens</name>
    <name type="common">House mosquito</name>
    <dbReference type="NCBI Taxonomy" id="7175"/>
    <lineage>
        <taxon>Eukaryota</taxon>
        <taxon>Metazoa</taxon>
        <taxon>Ecdysozoa</taxon>
        <taxon>Arthropoda</taxon>
        <taxon>Hexapoda</taxon>
        <taxon>Insecta</taxon>
        <taxon>Pterygota</taxon>
        <taxon>Neoptera</taxon>
        <taxon>Endopterygota</taxon>
        <taxon>Diptera</taxon>
        <taxon>Nematocera</taxon>
        <taxon>Culicoidea</taxon>
        <taxon>Culicidae</taxon>
        <taxon>Culicinae</taxon>
        <taxon>Culicini</taxon>
        <taxon>Culex</taxon>
        <taxon>Culex</taxon>
    </lineage>
</organism>
<proteinExistence type="predicted"/>
<name>A0A8D8I830_CULPI</name>
<dbReference type="AlphaFoldDB" id="A0A8D8I830"/>
<sequence>MADEAAVEFLRKYNLERLAECFAKVGANLDHFRYLRNNLVELMLILPVLDDRAKFVEAFDSEEASASDAIEAPSPSAPLTVRANLETICQMNDEGKKFWRQAQVKFGKPEREMLAPIITAYFYKIASGSINQQMFNEMFEIIRSQFPSETNKHIWYVGGNHPQGFLYESYRRLQTKAKQTGAKLMLSTIPYNEIAEIFESWDASYPIRRFEIMSGNFKIEDYNVLNNFTKAHDLITKDFTRLHGKMSNIAAKIPVFVKKFNKIFHDYRKLIKDDTELCDEIIKTFSHDPPVNDHSIFLIFYTLPLLLRENFVYRGGKRMRPTLFMSRNAYITIIPTEATLTETIETTRKKAQDRQTTVQPFIVAVGSIENIKKYFVVFDDLLLPCSRAIEAVDIHYKLHDVFNLLYAAECQTVLHFTQKFFYGQQYEEDSIRPHVEELISDILNP</sequence>